<reference evidence="5 6" key="1">
    <citation type="submission" date="2019-06" db="EMBL/GenBank/DDBJ databases">
        <title>Sequencing the genomes of 1000 actinobacteria strains.</title>
        <authorList>
            <person name="Klenk H.-P."/>
        </authorList>
    </citation>
    <scope>NUCLEOTIDE SEQUENCE [LARGE SCALE GENOMIC DNA]</scope>
    <source>
        <strain evidence="5 6">DSM 18031</strain>
    </source>
</reference>
<evidence type="ECO:0000256" key="2">
    <source>
        <dbReference type="ARBA" id="ARBA00022857"/>
    </source>
</evidence>
<keyword evidence="2" id="KW-0521">NADP</keyword>
<dbReference type="SUPFAM" id="SSF53597">
    <property type="entry name" value="Dihydrofolate reductase-like"/>
    <property type="match status" value="1"/>
</dbReference>
<proteinExistence type="predicted"/>
<evidence type="ECO:0000256" key="3">
    <source>
        <dbReference type="ARBA" id="ARBA00023002"/>
    </source>
</evidence>
<protein>
    <submittedName>
        <fullName evidence="5">Riboflavin biosynthesis pyrimidine reductase</fullName>
    </submittedName>
</protein>
<dbReference type="GO" id="GO:0008703">
    <property type="term" value="F:5-amino-6-(5-phosphoribosylamino)uracil reductase activity"/>
    <property type="evidence" value="ECO:0007669"/>
    <property type="project" value="InterPro"/>
</dbReference>
<dbReference type="PANTHER" id="PTHR38011:SF7">
    <property type="entry name" value="2,5-DIAMINO-6-RIBOSYLAMINO-4(3H)-PYRIMIDINONE 5'-PHOSPHATE REDUCTASE"/>
    <property type="match status" value="1"/>
</dbReference>
<keyword evidence="6" id="KW-1185">Reference proteome</keyword>
<evidence type="ECO:0000313" key="5">
    <source>
        <dbReference type="EMBL" id="TQM61182.1"/>
    </source>
</evidence>
<evidence type="ECO:0000256" key="1">
    <source>
        <dbReference type="ARBA" id="ARBA00005104"/>
    </source>
</evidence>
<keyword evidence="3" id="KW-0560">Oxidoreductase</keyword>
<dbReference type="InterPro" id="IPR002734">
    <property type="entry name" value="RibDG_C"/>
</dbReference>
<dbReference type="OrthoDB" id="5243299at2"/>
<dbReference type="InterPro" id="IPR050765">
    <property type="entry name" value="Riboflavin_Biosynth_HTPR"/>
</dbReference>
<comment type="caution">
    <text evidence="5">The sequence shown here is derived from an EMBL/GenBank/DDBJ whole genome shotgun (WGS) entry which is preliminary data.</text>
</comment>
<dbReference type="Proteomes" id="UP000318331">
    <property type="component" value="Unassembled WGS sequence"/>
</dbReference>
<name>A0A543HS77_9MICO</name>
<dbReference type="Pfam" id="PF01872">
    <property type="entry name" value="RibD_C"/>
    <property type="match status" value="1"/>
</dbReference>
<sequence>MDLTQIYPPTSGQNLLTDHDLRALYRPPAADWIRSNLVQTINGSTIGSDGTSNTLSTPLDRTILGIIRDHADAVLVGAQTVRAEGYHLPSSGELLIVTSTGNLGKTTMDTLTGSGRVWLLAPLSHEKTVRRAVPTDTPLAVWNDRNGTQPGREIIATCRQLGYRSIVCEGGLTLLNTLVGAAMLDELCLTTAPIYTSLHHALPGRTGSPISLCARLSSLLIDEESYQYARWRVEHAAIR</sequence>
<dbReference type="Gene3D" id="3.40.430.10">
    <property type="entry name" value="Dihydrofolate Reductase, subunit A"/>
    <property type="match status" value="1"/>
</dbReference>
<evidence type="ECO:0000313" key="6">
    <source>
        <dbReference type="Proteomes" id="UP000318331"/>
    </source>
</evidence>
<organism evidence="5 6">
    <name type="scientific">Klugiella xanthotipulae</name>
    <dbReference type="NCBI Taxonomy" id="244735"/>
    <lineage>
        <taxon>Bacteria</taxon>
        <taxon>Bacillati</taxon>
        <taxon>Actinomycetota</taxon>
        <taxon>Actinomycetes</taxon>
        <taxon>Micrococcales</taxon>
        <taxon>Microbacteriaceae</taxon>
        <taxon>Klugiella</taxon>
    </lineage>
</organism>
<evidence type="ECO:0000259" key="4">
    <source>
        <dbReference type="Pfam" id="PF01872"/>
    </source>
</evidence>
<dbReference type="PANTHER" id="PTHR38011">
    <property type="entry name" value="DIHYDROFOLATE REDUCTASE FAMILY PROTEIN (AFU_ORTHOLOGUE AFUA_8G06820)"/>
    <property type="match status" value="1"/>
</dbReference>
<accession>A0A543HS77</accession>
<gene>
    <name evidence="5" type="ORF">FB466_2118</name>
</gene>
<dbReference type="AlphaFoldDB" id="A0A543HS77"/>
<feature type="domain" description="Bacterial bifunctional deaminase-reductase C-terminal" evidence="4">
    <location>
        <begin position="32"/>
        <end position="194"/>
    </location>
</feature>
<dbReference type="EMBL" id="VFPN01000003">
    <property type="protein sequence ID" value="TQM61182.1"/>
    <property type="molecule type" value="Genomic_DNA"/>
</dbReference>
<dbReference type="InterPro" id="IPR024072">
    <property type="entry name" value="DHFR-like_dom_sf"/>
</dbReference>
<dbReference type="RefSeq" id="WP_141918326.1">
    <property type="nucleotide sequence ID" value="NZ_BAAAYS010000004.1"/>
</dbReference>
<comment type="pathway">
    <text evidence="1">Cofactor biosynthesis; riboflavin biosynthesis.</text>
</comment>
<dbReference type="GO" id="GO:0009231">
    <property type="term" value="P:riboflavin biosynthetic process"/>
    <property type="evidence" value="ECO:0007669"/>
    <property type="project" value="InterPro"/>
</dbReference>